<evidence type="ECO:0000313" key="1">
    <source>
        <dbReference type="EMBL" id="MBM3282432.1"/>
    </source>
</evidence>
<dbReference type="InterPro" id="IPR012340">
    <property type="entry name" value="NA-bd_OB-fold"/>
</dbReference>
<dbReference type="AlphaFoldDB" id="A0A8T4C777"/>
<dbReference type="EMBL" id="VGJJ01000032">
    <property type="protein sequence ID" value="MBM3282432.1"/>
    <property type="molecule type" value="Genomic_DNA"/>
</dbReference>
<accession>A0A8T4C777</accession>
<organism evidence="1 2">
    <name type="scientific">Candidatus Iainarchaeum sp</name>
    <dbReference type="NCBI Taxonomy" id="3101447"/>
    <lineage>
        <taxon>Archaea</taxon>
        <taxon>Candidatus Iainarchaeota</taxon>
        <taxon>Candidatus Iainarchaeia</taxon>
        <taxon>Candidatus Iainarchaeales</taxon>
        <taxon>Candidatus Iainarchaeaceae</taxon>
        <taxon>Candidatus Iainarchaeum</taxon>
    </lineage>
</organism>
<dbReference type="Gene3D" id="2.40.50.140">
    <property type="entry name" value="Nucleic acid-binding proteins"/>
    <property type="match status" value="2"/>
</dbReference>
<evidence type="ECO:0000313" key="2">
    <source>
        <dbReference type="Proteomes" id="UP000774699"/>
    </source>
</evidence>
<sequence length="330" mass="36501">MAPIATQDVPLLIAQLSEKSGLDENNIREKMTQKIEKFSGLLTEQGALVLLSKELNVTLPLFEKPHQTLTLNELKMGMNNIDVKVRAKYVDKLKTYTKNGKEGKYLSTRLTDDTGEALFTFWNEQAEEALQKGLRAGSTLNLTNARVGSFNNQTQLSLGYNGTYTIENTENETIENSTRTNSTNARTRTGEFSTLKENGFVETDAHIVDVLPGKGYYVRCLSCQGKLQKRETTCPICMAEGKIEARLLASVIVDDGTQPIRAVAFENEVCSLYGKNKEELLSVFEMDKGSADKEIVGKIIHVAGKGKMGMDKTSIELMISRVNPVPFANA</sequence>
<gene>
    <name evidence="1" type="ORF">FJY86_03795</name>
</gene>
<dbReference type="Proteomes" id="UP000774699">
    <property type="component" value="Unassembled WGS sequence"/>
</dbReference>
<dbReference type="CDD" id="cd04491">
    <property type="entry name" value="SoSSB_OBF"/>
    <property type="match status" value="1"/>
</dbReference>
<proteinExistence type="predicted"/>
<comment type="caution">
    <text evidence="1">The sequence shown here is derived from an EMBL/GenBank/DDBJ whole genome shotgun (WGS) entry which is preliminary data.</text>
</comment>
<dbReference type="SUPFAM" id="SSF50249">
    <property type="entry name" value="Nucleic acid-binding proteins"/>
    <property type="match status" value="2"/>
</dbReference>
<evidence type="ECO:0008006" key="3">
    <source>
        <dbReference type="Google" id="ProtNLM"/>
    </source>
</evidence>
<protein>
    <recommendedName>
        <fullName evidence="3">Replication factor A C-terminal domain-containing protein</fullName>
    </recommendedName>
</protein>
<name>A0A8T4C777_9ARCH</name>
<reference evidence="1" key="1">
    <citation type="submission" date="2019-03" db="EMBL/GenBank/DDBJ databases">
        <title>Lake Tanganyika Metagenome-Assembled Genomes (MAGs).</title>
        <authorList>
            <person name="Tran P."/>
        </authorList>
    </citation>
    <scope>NUCLEOTIDE SEQUENCE</scope>
    <source>
        <strain evidence="1">M_DeepCast_50m_m2_156</strain>
    </source>
</reference>